<accession>A0A1W9HZ73</accession>
<dbReference type="AlphaFoldDB" id="A0A1W9HZ73"/>
<evidence type="ECO:0000256" key="3">
    <source>
        <dbReference type="ARBA" id="ARBA00005840"/>
    </source>
</evidence>
<dbReference type="PRINTS" id="PR01386">
    <property type="entry name" value="CCMCBIOGNSIS"/>
</dbReference>
<feature type="transmembrane region" description="Helical" evidence="9">
    <location>
        <begin position="101"/>
        <end position="120"/>
    </location>
</feature>
<keyword evidence="9" id="KW-1003">Cell membrane</keyword>
<comment type="caution">
    <text evidence="11">The sequence shown here is derived from an EMBL/GenBank/DDBJ whole genome shotgun (WGS) entry which is preliminary data.</text>
</comment>
<feature type="domain" description="Cytochrome c assembly protein" evidence="10">
    <location>
        <begin position="11"/>
        <end position="189"/>
    </location>
</feature>
<dbReference type="Pfam" id="PF01578">
    <property type="entry name" value="Cytochrom_C_asm"/>
    <property type="match status" value="1"/>
</dbReference>
<keyword evidence="5 9" id="KW-0812">Transmembrane</keyword>
<evidence type="ECO:0000256" key="2">
    <source>
        <dbReference type="ARBA" id="ARBA00004141"/>
    </source>
</evidence>
<proteinExistence type="inferred from homology"/>
<gene>
    <name evidence="9" type="primary">ccmC</name>
    <name evidence="11" type="ORF">A4S15_07215</name>
</gene>
<dbReference type="InterPro" id="IPR003557">
    <property type="entry name" value="Cyt_c_biogenesis_CcmC"/>
</dbReference>
<name>A0A1W9HZ73_9HYPH</name>
<comment type="similarity">
    <text evidence="3 9">Belongs to the CcmC/CycZ/HelC family.</text>
</comment>
<feature type="transmembrane region" description="Helical" evidence="9">
    <location>
        <begin position="163"/>
        <end position="186"/>
    </location>
</feature>
<evidence type="ECO:0000256" key="9">
    <source>
        <dbReference type="RuleBase" id="RU364092"/>
    </source>
</evidence>
<keyword evidence="7 9" id="KW-1133">Transmembrane helix</keyword>
<evidence type="ECO:0000256" key="7">
    <source>
        <dbReference type="ARBA" id="ARBA00022989"/>
    </source>
</evidence>
<evidence type="ECO:0000256" key="8">
    <source>
        <dbReference type="ARBA" id="ARBA00023136"/>
    </source>
</evidence>
<evidence type="ECO:0000313" key="12">
    <source>
        <dbReference type="Proteomes" id="UP000192872"/>
    </source>
</evidence>
<evidence type="ECO:0000256" key="5">
    <source>
        <dbReference type="ARBA" id="ARBA00022692"/>
    </source>
</evidence>
<keyword evidence="9" id="KW-0997">Cell inner membrane</keyword>
<organism evidence="11 12">
    <name type="scientific">Candidatus Raskinella chloraquaticus</name>
    <dbReference type="NCBI Taxonomy" id="1951219"/>
    <lineage>
        <taxon>Bacteria</taxon>
        <taxon>Pseudomonadati</taxon>
        <taxon>Pseudomonadota</taxon>
        <taxon>Alphaproteobacteria</taxon>
        <taxon>Hyphomicrobiales</taxon>
        <taxon>Phreatobacteraceae</taxon>
        <taxon>Candidatus Raskinella</taxon>
    </lineage>
</organism>
<feature type="transmembrane region" description="Helical" evidence="9">
    <location>
        <begin position="69"/>
        <end position="89"/>
    </location>
</feature>
<dbReference type="STRING" id="1827387.A4S15_07215"/>
<dbReference type="GO" id="GO:0015232">
    <property type="term" value="F:heme transmembrane transporter activity"/>
    <property type="evidence" value="ECO:0007669"/>
    <property type="project" value="InterPro"/>
</dbReference>
<feature type="transmembrane region" description="Helical" evidence="9">
    <location>
        <begin position="26"/>
        <end position="49"/>
    </location>
</feature>
<evidence type="ECO:0000256" key="4">
    <source>
        <dbReference type="ARBA" id="ARBA00016463"/>
    </source>
</evidence>
<keyword evidence="8 9" id="KW-0472">Membrane</keyword>
<keyword evidence="6 9" id="KW-0201">Cytochrome c-type biogenesis</keyword>
<evidence type="ECO:0000313" key="11">
    <source>
        <dbReference type="EMBL" id="OQW52612.1"/>
    </source>
</evidence>
<dbReference type="InterPro" id="IPR045062">
    <property type="entry name" value="Cyt_c_biogenesis_CcsA/CcmC"/>
</dbReference>
<dbReference type="EMBL" id="LWDL01000012">
    <property type="protein sequence ID" value="OQW52612.1"/>
    <property type="molecule type" value="Genomic_DNA"/>
</dbReference>
<dbReference type="GO" id="GO:0005886">
    <property type="term" value="C:plasma membrane"/>
    <property type="evidence" value="ECO:0007669"/>
    <property type="project" value="UniProtKB-SubCell"/>
</dbReference>
<dbReference type="NCBIfam" id="TIGR01191">
    <property type="entry name" value="ccmC"/>
    <property type="match status" value="1"/>
</dbReference>
<protein>
    <recommendedName>
        <fullName evidence="4 9">Heme exporter protein C</fullName>
    </recommendedName>
    <alternativeName>
        <fullName evidence="9">Cytochrome c-type biogenesis protein</fullName>
    </alternativeName>
</protein>
<feature type="transmembrane region" description="Helical" evidence="9">
    <location>
        <begin position="206"/>
        <end position="229"/>
    </location>
</feature>
<feature type="transmembrane region" description="Helical" evidence="9">
    <location>
        <begin position="132"/>
        <end position="151"/>
    </location>
</feature>
<dbReference type="GO" id="GO:0017004">
    <property type="term" value="P:cytochrome complex assembly"/>
    <property type="evidence" value="ECO:0007669"/>
    <property type="project" value="UniProtKB-KW"/>
</dbReference>
<dbReference type="RefSeq" id="WP_376801786.1">
    <property type="nucleotide sequence ID" value="NZ_DBNB01000020.1"/>
</dbReference>
<dbReference type="InterPro" id="IPR002541">
    <property type="entry name" value="Cyt_c_assembly"/>
</dbReference>
<comment type="subcellular location">
    <subcellularLocation>
        <location evidence="9">Cell inner membrane</location>
    </subcellularLocation>
    <subcellularLocation>
        <location evidence="2">Membrane</location>
        <topology evidence="2">Multi-pass membrane protein</topology>
    </subcellularLocation>
</comment>
<keyword evidence="9" id="KW-0813">Transport</keyword>
<comment type="function">
    <text evidence="1 9">Required for the export of heme to the periplasm for the biogenesis of c-type cytochromes.</text>
</comment>
<dbReference type="PANTHER" id="PTHR30071:SF1">
    <property type="entry name" value="CYTOCHROME B_B6 PROTEIN-RELATED"/>
    <property type="match status" value="1"/>
</dbReference>
<sequence>MNDLAAPSGLAALANPSKFLALAARLLPWLSAATVILLVSGLYAAFFIAPPDYQQGETVRVMFIHVPSAWLSLAIYTMMAIAALGTLVWRHPLADVTIKAAAPLGAVFALICLVTGSLWGRPMWGTWWVWDARLTSMFVLFLMYAGIIALAQAIEEPTRAGKAVAILVLVGFVNIPIVKFSVDWWNTLHQGASVFRAGGPTLDPSILWPLLLMALALSCLFAVMQLLAMKAEIARRRARTLAILAASRPASRATIGR</sequence>
<evidence type="ECO:0000256" key="6">
    <source>
        <dbReference type="ARBA" id="ARBA00022748"/>
    </source>
</evidence>
<dbReference type="GO" id="GO:0020037">
    <property type="term" value="F:heme binding"/>
    <property type="evidence" value="ECO:0007669"/>
    <property type="project" value="InterPro"/>
</dbReference>
<dbReference type="PANTHER" id="PTHR30071">
    <property type="entry name" value="HEME EXPORTER PROTEIN C"/>
    <property type="match status" value="1"/>
</dbReference>
<dbReference type="Proteomes" id="UP000192872">
    <property type="component" value="Unassembled WGS sequence"/>
</dbReference>
<evidence type="ECO:0000256" key="1">
    <source>
        <dbReference type="ARBA" id="ARBA00002442"/>
    </source>
</evidence>
<evidence type="ECO:0000259" key="10">
    <source>
        <dbReference type="Pfam" id="PF01578"/>
    </source>
</evidence>
<reference evidence="11 12" key="1">
    <citation type="journal article" date="2017" name="Water Res.">
        <title>Comammox in drinking water systems.</title>
        <authorList>
            <person name="Wang Y."/>
            <person name="Ma L."/>
            <person name="Mao Y."/>
            <person name="Jiang X."/>
            <person name="Xia Y."/>
            <person name="Yu K."/>
            <person name="Li B."/>
            <person name="Zhang T."/>
        </authorList>
    </citation>
    <scope>NUCLEOTIDE SEQUENCE [LARGE SCALE GENOMIC DNA]</scope>
    <source>
        <strain evidence="11">SG_bin8</strain>
    </source>
</reference>